<dbReference type="Proteomes" id="UP000002358">
    <property type="component" value="Unassembled WGS sequence"/>
</dbReference>
<evidence type="ECO:0000313" key="3">
    <source>
        <dbReference type="Proteomes" id="UP000002358"/>
    </source>
</evidence>
<accession>A0A7M7QKR3</accession>
<evidence type="ECO:0000313" key="2">
    <source>
        <dbReference type="EnsemblMetazoa" id="XP_031789219"/>
    </source>
</evidence>
<proteinExistence type="predicted"/>
<dbReference type="AlphaFoldDB" id="A0A7M7QKR3"/>
<dbReference type="EnsemblMetazoa" id="XM_031933359">
    <property type="protein sequence ID" value="XP_031789219"/>
    <property type="gene ID" value="LOC100679133"/>
</dbReference>
<dbReference type="RefSeq" id="XP_031789219.1">
    <property type="nucleotide sequence ID" value="XM_031933359.2"/>
</dbReference>
<dbReference type="KEGG" id="nvi:100679133"/>
<organism evidence="2 3">
    <name type="scientific">Nasonia vitripennis</name>
    <name type="common">Parasitic wasp</name>
    <dbReference type="NCBI Taxonomy" id="7425"/>
    <lineage>
        <taxon>Eukaryota</taxon>
        <taxon>Metazoa</taxon>
        <taxon>Ecdysozoa</taxon>
        <taxon>Arthropoda</taxon>
        <taxon>Hexapoda</taxon>
        <taxon>Insecta</taxon>
        <taxon>Pterygota</taxon>
        <taxon>Neoptera</taxon>
        <taxon>Endopterygota</taxon>
        <taxon>Hymenoptera</taxon>
        <taxon>Apocrita</taxon>
        <taxon>Proctotrupomorpha</taxon>
        <taxon>Chalcidoidea</taxon>
        <taxon>Pteromalidae</taxon>
        <taxon>Pteromalinae</taxon>
        <taxon>Nasonia</taxon>
    </lineage>
</organism>
<evidence type="ECO:0000256" key="1">
    <source>
        <dbReference type="SAM" id="MobiDB-lite"/>
    </source>
</evidence>
<dbReference type="InParanoid" id="A0A7M7QKR3"/>
<keyword evidence="3" id="KW-1185">Reference proteome</keyword>
<feature type="compositionally biased region" description="Basic residues" evidence="1">
    <location>
        <begin position="65"/>
        <end position="95"/>
    </location>
</feature>
<sequence>MGPFDFLKGKQLEKEMANVSTGKDTEAIIEKSQETNYTGKRQKKPVIFTSEESSDFSDEHDEKKQKKKNKTKMNKKKKMFHLRRNPSRRLKASQRRMSKLKLIRVYINSFPNLMGLI</sequence>
<feature type="region of interest" description="Disordered" evidence="1">
    <location>
        <begin position="30"/>
        <end position="95"/>
    </location>
</feature>
<reference evidence="2" key="1">
    <citation type="submission" date="2021-01" db="UniProtKB">
        <authorList>
            <consortium name="EnsemblMetazoa"/>
        </authorList>
    </citation>
    <scope>IDENTIFICATION</scope>
</reference>
<name>A0A7M7QKR3_NASVI</name>
<dbReference type="GeneID" id="100679133"/>
<protein>
    <submittedName>
        <fullName evidence="2">Uncharacterized protein</fullName>
    </submittedName>
</protein>